<keyword evidence="5 8" id="KW-0812">Transmembrane</keyword>
<feature type="transmembrane region" description="Helical" evidence="8">
    <location>
        <begin position="177"/>
        <end position="195"/>
    </location>
</feature>
<dbReference type="STRING" id="471855.Shel_13490"/>
<dbReference type="KEGG" id="shi:Shel_13490"/>
<dbReference type="PANTHER" id="PTHR13929:SF0">
    <property type="entry name" value="UBIA PRENYLTRANSFERASE DOMAIN-CONTAINING PROTEIN 1"/>
    <property type="match status" value="1"/>
</dbReference>
<gene>
    <name evidence="9" type="ordered locus">Shel_13490</name>
</gene>
<dbReference type="AlphaFoldDB" id="C7N637"/>
<protein>
    <submittedName>
        <fullName evidence="9">1,4-dihydroxy-2-naphthoate octaprenyltransferase</fullName>
    </submittedName>
</protein>
<evidence type="ECO:0000313" key="10">
    <source>
        <dbReference type="Proteomes" id="UP000002026"/>
    </source>
</evidence>
<keyword evidence="4 9" id="KW-0808">Transferase</keyword>
<keyword evidence="3" id="KW-0474">Menaquinone biosynthesis</keyword>
<dbReference type="Pfam" id="PF01040">
    <property type="entry name" value="UbiA"/>
    <property type="match status" value="1"/>
</dbReference>
<evidence type="ECO:0000256" key="4">
    <source>
        <dbReference type="ARBA" id="ARBA00022679"/>
    </source>
</evidence>
<dbReference type="InterPro" id="IPR026046">
    <property type="entry name" value="UBIAD1"/>
</dbReference>
<dbReference type="InterPro" id="IPR044878">
    <property type="entry name" value="UbiA_sf"/>
</dbReference>
<evidence type="ECO:0000256" key="6">
    <source>
        <dbReference type="ARBA" id="ARBA00022989"/>
    </source>
</evidence>
<feature type="transmembrane region" description="Helical" evidence="8">
    <location>
        <begin position="122"/>
        <end position="141"/>
    </location>
</feature>
<feature type="transmembrane region" description="Helical" evidence="8">
    <location>
        <begin position="252"/>
        <end position="275"/>
    </location>
</feature>
<dbReference type="Proteomes" id="UP000002026">
    <property type="component" value="Chromosome"/>
</dbReference>
<evidence type="ECO:0000256" key="2">
    <source>
        <dbReference type="ARBA" id="ARBA00004863"/>
    </source>
</evidence>
<evidence type="ECO:0000256" key="8">
    <source>
        <dbReference type="SAM" id="Phobius"/>
    </source>
</evidence>
<dbReference type="GO" id="GO:0004659">
    <property type="term" value="F:prenyltransferase activity"/>
    <property type="evidence" value="ECO:0007669"/>
    <property type="project" value="InterPro"/>
</dbReference>
<keyword evidence="7 8" id="KW-0472">Membrane</keyword>
<dbReference type="eggNOG" id="COG1575">
    <property type="taxonomic scope" value="Bacteria"/>
</dbReference>
<feature type="transmembrane region" description="Helical" evidence="8">
    <location>
        <begin position="147"/>
        <end position="165"/>
    </location>
</feature>
<evidence type="ECO:0000256" key="3">
    <source>
        <dbReference type="ARBA" id="ARBA00022428"/>
    </source>
</evidence>
<dbReference type="GO" id="GO:0016020">
    <property type="term" value="C:membrane"/>
    <property type="evidence" value="ECO:0007669"/>
    <property type="project" value="UniProtKB-SubCell"/>
</dbReference>
<feature type="transmembrane region" description="Helical" evidence="8">
    <location>
        <begin position="320"/>
        <end position="343"/>
    </location>
</feature>
<evidence type="ECO:0000313" key="9">
    <source>
        <dbReference type="EMBL" id="ACV22372.1"/>
    </source>
</evidence>
<dbReference type="UniPathway" id="UPA00079"/>
<evidence type="ECO:0000256" key="1">
    <source>
        <dbReference type="ARBA" id="ARBA00004141"/>
    </source>
</evidence>
<dbReference type="InterPro" id="IPR000537">
    <property type="entry name" value="UbiA_prenyltransferase"/>
</dbReference>
<keyword evidence="6 8" id="KW-1133">Transmembrane helix</keyword>
<dbReference type="EMBL" id="CP001684">
    <property type="protein sequence ID" value="ACV22372.1"/>
    <property type="molecule type" value="Genomic_DNA"/>
</dbReference>
<dbReference type="GO" id="GO:0009234">
    <property type="term" value="P:menaquinone biosynthetic process"/>
    <property type="evidence" value="ECO:0007669"/>
    <property type="project" value="UniProtKB-UniPathway"/>
</dbReference>
<dbReference type="GO" id="GO:0042371">
    <property type="term" value="P:vitamin K biosynthetic process"/>
    <property type="evidence" value="ECO:0007669"/>
    <property type="project" value="TreeGrafter"/>
</dbReference>
<accession>C7N637</accession>
<dbReference type="CDD" id="cd13962">
    <property type="entry name" value="PT_UbiA_UBIAD1"/>
    <property type="match status" value="1"/>
</dbReference>
<dbReference type="PANTHER" id="PTHR13929">
    <property type="entry name" value="1,4-DIHYDROXY-2-NAPHTHOATE OCTAPRENYLTRANSFERASE"/>
    <property type="match status" value="1"/>
</dbReference>
<dbReference type="Gene3D" id="1.10.357.140">
    <property type="entry name" value="UbiA prenyltransferase"/>
    <property type="match status" value="1"/>
</dbReference>
<organism evidence="9 10">
    <name type="scientific">Slackia heliotrinireducens (strain ATCC 29202 / DSM 20476 / NCTC 11029 / RHS 1)</name>
    <name type="common">Peptococcus heliotrinreducens</name>
    <dbReference type="NCBI Taxonomy" id="471855"/>
    <lineage>
        <taxon>Bacteria</taxon>
        <taxon>Bacillati</taxon>
        <taxon>Actinomycetota</taxon>
        <taxon>Coriobacteriia</taxon>
        <taxon>Eggerthellales</taxon>
        <taxon>Eggerthellaceae</taxon>
        <taxon>Slackia</taxon>
    </lineage>
</organism>
<name>C7N637_SLAHD</name>
<comment type="pathway">
    <text evidence="2">Quinol/quinone metabolism; menaquinone biosynthesis.</text>
</comment>
<proteinExistence type="predicted"/>
<comment type="subcellular location">
    <subcellularLocation>
        <location evidence="1">Membrane</location>
        <topology evidence="1">Multi-pass membrane protein</topology>
    </subcellularLocation>
</comment>
<dbReference type="HOGENOM" id="CLU_043611_3_0_11"/>
<feature type="transmembrane region" description="Helical" evidence="8">
    <location>
        <begin position="281"/>
        <end position="299"/>
    </location>
</feature>
<keyword evidence="10" id="KW-1185">Reference proteome</keyword>
<dbReference type="RefSeq" id="WP_012798474.1">
    <property type="nucleotide sequence ID" value="NC_013165.1"/>
</dbReference>
<feature type="transmembrane region" description="Helical" evidence="8">
    <location>
        <begin position="201"/>
        <end position="219"/>
    </location>
</feature>
<reference evidence="9 10" key="1">
    <citation type="journal article" date="2009" name="Stand. Genomic Sci.">
        <title>Complete genome sequence of Slackia heliotrinireducens type strain (RHS 1).</title>
        <authorList>
            <person name="Pukall R."/>
            <person name="Lapidus A."/>
            <person name="Nolan M."/>
            <person name="Copeland A."/>
            <person name="Glavina Del Rio T."/>
            <person name="Lucas S."/>
            <person name="Chen F."/>
            <person name="Tice H."/>
            <person name="Cheng J.F."/>
            <person name="Chertkov O."/>
            <person name="Bruce D."/>
            <person name="Goodwin L."/>
            <person name="Kuske C."/>
            <person name="Brettin T."/>
            <person name="Detter J.C."/>
            <person name="Han C."/>
            <person name="Pitluck S."/>
            <person name="Pati A."/>
            <person name="Mavrommatis K."/>
            <person name="Ivanova N."/>
            <person name="Ovchinnikova G."/>
            <person name="Chen A."/>
            <person name="Palaniappan K."/>
            <person name="Schneider S."/>
            <person name="Rohde M."/>
            <person name="Chain P."/>
            <person name="D'haeseleer P."/>
            <person name="Goker M."/>
            <person name="Bristow J."/>
            <person name="Eisen J.A."/>
            <person name="Markowitz V."/>
            <person name="Kyrpides N.C."/>
            <person name="Klenk H.P."/>
            <person name="Hugenholtz P."/>
        </authorList>
    </citation>
    <scope>NUCLEOTIDE SEQUENCE [LARGE SCALE GENOMIC DNA]</scope>
    <source>
        <strain evidence="10">ATCC 29202 / DSM 20476 / NCTC 11029 / RHS 1</strain>
    </source>
</reference>
<sequence>MSNRDLMDSEQAYDAFTPKLMWQEVAPHTWPASILPVLAAVCLACSGPNYVACGVGVCYSGTVPVSLSMTLVLLAISVLMQSCVNVLNDYFDYVKGVDTVENSSDDVTDAVLVYNNLNLKSVLAFAVGLLVTAFLLGIYVIYHAGFIPLGIALIGAAIVFLYSGGKTPISYLPIGELVSGFVMGALICLASYYSLTKSFDWMVLLYALPLIIGIGLIMMTNNTCDIDKDIEAGRKTLPVLLGHDRALKMYHALIVIWIAAICLLSVLRAALYNGFEVPGDLAASLILVPFMLLTAYPQLRALWRNPMVPASRDGAMPQILSVNITLNVYYALMLALPCAVNFVL</sequence>
<evidence type="ECO:0000256" key="7">
    <source>
        <dbReference type="ARBA" id="ARBA00023136"/>
    </source>
</evidence>
<evidence type="ECO:0000256" key="5">
    <source>
        <dbReference type="ARBA" id="ARBA00022692"/>
    </source>
</evidence>